<gene>
    <name evidence="1" type="ORF">HAT2_00071</name>
</gene>
<evidence type="ECO:0000313" key="2">
    <source>
        <dbReference type="Proteomes" id="UP000253816"/>
    </source>
</evidence>
<protein>
    <submittedName>
        <fullName evidence="1">Uncharacterized protein</fullName>
    </submittedName>
</protein>
<keyword evidence="2" id="KW-1185">Reference proteome</keyword>
<evidence type="ECO:0000313" key="1">
    <source>
        <dbReference type="EMBL" id="RDB31820.1"/>
    </source>
</evidence>
<proteinExistence type="predicted"/>
<dbReference type="Proteomes" id="UP000253816">
    <property type="component" value="Unassembled WGS sequence"/>
</dbReference>
<accession>A0A369KED9</accession>
<dbReference type="AlphaFoldDB" id="A0A369KED9"/>
<reference evidence="1 2" key="1">
    <citation type="submission" date="2018-07" db="EMBL/GenBank/DDBJ databases">
        <title>Comparative genomics of the Candidatus Parilichlamydiaceae reveals evidence of convergent evolution and genome reduction in the phylum Chlamydiae.</title>
        <authorList>
            <person name="Taylor-Brown A."/>
            <person name="Polkinghorne A."/>
        </authorList>
    </citation>
    <scope>NUCLEOTIDE SEQUENCE [LARGE SCALE GENOMIC DNA]</scope>
    <source>
        <strain evidence="1 2">Hat2</strain>
    </source>
</reference>
<comment type="caution">
    <text evidence="1">The sequence shown here is derived from an EMBL/GenBank/DDBJ whole genome shotgun (WGS) entry which is preliminary data.</text>
</comment>
<organism evidence="1 2">
    <name type="scientific">Candidatus Similichlamydia laticola</name>
    <dbReference type="NCBI Taxonomy" id="2170265"/>
    <lineage>
        <taxon>Bacteria</taxon>
        <taxon>Pseudomonadati</taxon>
        <taxon>Chlamydiota</taxon>
        <taxon>Chlamydiia</taxon>
        <taxon>Parachlamydiales</taxon>
        <taxon>Candidatus Parilichlamydiaceae</taxon>
        <taxon>Candidatus Similichlamydia</taxon>
    </lineage>
</organism>
<sequence>MVERALTLIDLALNPLIVHLSLGFVEIKGESVSGTLPRFPSVLIQDIARNT</sequence>
<dbReference type="RefSeq" id="WP_181860263.1">
    <property type="nucleotide sequence ID" value="NZ_QQBG01000007.1"/>
</dbReference>
<name>A0A369KED9_9BACT</name>
<dbReference type="EMBL" id="QQBG01000007">
    <property type="protein sequence ID" value="RDB31820.1"/>
    <property type="molecule type" value="Genomic_DNA"/>
</dbReference>